<reference evidence="8 9" key="1">
    <citation type="submission" date="2015-10" db="EMBL/GenBank/DDBJ databases">
        <title>Draft genome sequence of Streptomyces sp. RV15, isolated from a marine sponge.</title>
        <authorList>
            <person name="Ruckert C."/>
            <person name="Abdelmohsen U.R."/>
            <person name="Winkler A."/>
            <person name="Hentschel U."/>
            <person name="Kalinowski J."/>
            <person name="Kampfer P."/>
            <person name="Glaeser S."/>
        </authorList>
    </citation>
    <scope>NUCLEOTIDE SEQUENCE [LARGE SCALE GENOMIC DNA]</scope>
    <source>
        <strain evidence="8 9">RV15</strain>
    </source>
</reference>
<gene>
    <name evidence="8" type="ORF">AQJ91_00200</name>
</gene>
<dbReference type="Gene3D" id="3.40.462.20">
    <property type="match status" value="1"/>
</dbReference>
<dbReference type="Pfam" id="PF01565">
    <property type="entry name" value="FAD_binding_4"/>
    <property type="match status" value="1"/>
</dbReference>
<comment type="cofactor">
    <cofactor evidence="1">
        <name>FAD</name>
        <dbReference type="ChEBI" id="CHEBI:57692"/>
    </cofactor>
</comment>
<dbReference type="AlphaFoldDB" id="A0A101V5V4"/>
<evidence type="ECO:0000256" key="6">
    <source>
        <dbReference type="SAM" id="SignalP"/>
    </source>
</evidence>
<proteinExistence type="inferred from homology"/>
<organism evidence="8 9">
    <name type="scientific">Streptomyces dysideae</name>
    <dbReference type="NCBI Taxonomy" id="909626"/>
    <lineage>
        <taxon>Bacteria</taxon>
        <taxon>Bacillati</taxon>
        <taxon>Actinomycetota</taxon>
        <taxon>Actinomycetes</taxon>
        <taxon>Kitasatosporales</taxon>
        <taxon>Streptomycetaceae</taxon>
        <taxon>Streptomyces</taxon>
    </lineage>
</organism>
<feature type="signal peptide" evidence="6">
    <location>
        <begin position="1"/>
        <end position="22"/>
    </location>
</feature>
<keyword evidence="6" id="KW-0732">Signal</keyword>
<evidence type="ECO:0000259" key="7">
    <source>
        <dbReference type="PROSITE" id="PS51387"/>
    </source>
</evidence>
<dbReference type="PANTHER" id="PTHR42973:SF39">
    <property type="entry name" value="FAD-BINDING PCMH-TYPE DOMAIN-CONTAINING PROTEIN"/>
    <property type="match status" value="1"/>
</dbReference>
<evidence type="ECO:0000313" key="9">
    <source>
        <dbReference type="Proteomes" id="UP000053260"/>
    </source>
</evidence>
<comment type="caution">
    <text evidence="8">The sequence shown here is derived from an EMBL/GenBank/DDBJ whole genome shotgun (WGS) entry which is preliminary data.</text>
</comment>
<evidence type="ECO:0000256" key="3">
    <source>
        <dbReference type="ARBA" id="ARBA00022630"/>
    </source>
</evidence>
<dbReference type="InterPro" id="IPR036318">
    <property type="entry name" value="FAD-bd_PCMH-like_sf"/>
</dbReference>
<dbReference type="RefSeq" id="WP_067014343.1">
    <property type="nucleotide sequence ID" value="NZ_KQ949075.1"/>
</dbReference>
<dbReference type="GO" id="GO:0071949">
    <property type="term" value="F:FAD binding"/>
    <property type="evidence" value="ECO:0007669"/>
    <property type="project" value="InterPro"/>
</dbReference>
<dbReference type="InterPro" id="IPR016166">
    <property type="entry name" value="FAD-bd_PCMH"/>
</dbReference>
<evidence type="ECO:0000256" key="4">
    <source>
        <dbReference type="ARBA" id="ARBA00022827"/>
    </source>
</evidence>
<comment type="similarity">
    <text evidence="2">Belongs to the oxygen-dependent FAD-linked oxidoreductase family.</text>
</comment>
<dbReference type="InterPro" id="IPR006093">
    <property type="entry name" value="Oxy_OxRdtase_FAD_BS"/>
</dbReference>
<dbReference type="InterPro" id="IPR012951">
    <property type="entry name" value="BBE"/>
</dbReference>
<evidence type="ECO:0000256" key="1">
    <source>
        <dbReference type="ARBA" id="ARBA00001974"/>
    </source>
</evidence>
<dbReference type="PROSITE" id="PS51318">
    <property type="entry name" value="TAT"/>
    <property type="match status" value="1"/>
</dbReference>
<feature type="chain" id="PRO_5039597168" description="FAD-binding PCMH-type domain-containing protein" evidence="6">
    <location>
        <begin position="23"/>
        <end position="510"/>
    </location>
</feature>
<dbReference type="InterPro" id="IPR006094">
    <property type="entry name" value="Oxid_FAD_bind_N"/>
</dbReference>
<name>A0A101V5V4_9ACTN</name>
<dbReference type="PROSITE" id="PS51387">
    <property type="entry name" value="FAD_PCMH"/>
    <property type="match status" value="1"/>
</dbReference>
<dbReference type="PROSITE" id="PS00862">
    <property type="entry name" value="OX2_COVAL_FAD"/>
    <property type="match status" value="1"/>
</dbReference>
<dbReference type="EMBL" id="LMXB01000007">
    <property type="protein sequence ID" value="KUO23040.1"/>
    <property type="molecule type" value="Genomic_DNA"/>
</dbReference>
<dbReference type="GO" id="GO:0016491">
    <property type="term" value="F:oxidoreductase activity"/>
    <property type="evidence" value="ECO:0007669"/>
    <property type="project" value="UniProtKB-KW"/>
</dbReference>
<keyword evidence="4" id="KW-0274">FAD</keyword>
<dbReference type="Gene3D" id="3.30.465.10">
    <property type="match status" value="1"/>
</dbReference>
<dbReference type="OrthoDB" id="545125at2"/>
<dbReference type="InterPro" id="IPR006311">
    <property type="entry name" value="TAT_signal"/>
</dbReference>
<sequence length="510" mass="54256">MYTRRNVLRAGAGAGLALAASAAGVGAVAAGTSATADDWTGLGSRLQGDLVLPTDAGYASAKQNQFAEFDAVHPTAVAYCETPADVQACVAFARDEGISVRTRSGGHNYRGWSTGEGLVVDVSRIRHATVGTSTVRVGPGLQSIDALHALAPHGKQLIAGTCPTVCLGGFLSGGGIGYQTRKFGMGADRVRSVQLVLADGRLVRASASQYSDLFWGLRGGGGGNFGIVTEFEVAPIDAPRMVFFNTTWSWDKAEEVFAAWQTWQLTSSLSLGSALIFMLPDAAPGEVPQIIVTGGYHGSEAEATAALDQLTSLVGAQPTSRFATDLPYDEAMKTAYGCGDLTQDQCHREGTDPEALLHRVGWLREAYRFFDRPFSPTELNNLITAWEGDRRPGQRRFLHCMSVGGAANSVAPSATAFPHRDANFIVGFTTQLDQPASPDDQQAASAFVDAGAALLNPLGSGAYVNFPGSSLPDWATQYYGDNYRRLLTVKRRYDPGNFFRHPRSIGSTTQ</sequence>
<dbReference type="Proteomes" id="UP000053260">
    <property type="component" value="Unassembled WGS sequence"/>
</dbReference>
<protein>
    <recommendedName>
        <fullName evidence="7">FAD-binding PCMH-type domain-containing protein</fullName>
    </recommendedName>
</protein>
<dbReference type="SUPFAM" id="SSF56176">
    <property type="entry name" value="FAD-binding/transporter-associated domain-like"/>
    <property type="match status" value="1"/>
</dbReference>
<evidence type="ECO:0000256" key="5">
    <source>
        <dbReference type="ARBA" id="ARBA00023002"/>
    </source>
</evidence>
<dbReference type="PANTHER" id="PTHR42973">
    <property type="entry name" value="BINDING OXIDOREDUCTASE, PUTATIVE (AFU_ORTHOLOGUE AFUA_1G17690)-RELATED"/>
    <property type="match status" value="1"/>
</dbReference>
<keyword evidence="5" id="KW-0560">Oxidoreductase</keyword>
<dbReference type="InterPro" id="IPR050416">
    <property type="entry name" value="FAD-linked_Oxidoreductase"/>
</dbReference>
<evidence type="ECO:0000256" key="2">
    <source>
        <dbReference type="ARBA" id="ARBA00005466"/>
    </source>
</evidence>
<keyword evidence="9" id="KW-1185">Reference proteome</keyword>
<dbReference type="InterPro" id="IPR016169">
    <property type="entry name" value="FAD-bd_PCMH_sub2"/>
</dbReference>
<dbReference type="Pfam" id="PF08031">
    <property type="entry name" value="BBE"/>
    <property type="match status" value="1"/>
</dbReference>
<accession>A0A101V5V4</accession>
<keyword evidence="3" id="KW-0285">Flavoprotein</keyword>
<evidence type="ECO:0000313" key="8">
    <source>
        <dbReference type="EMBL" id="KUO23040.1"/>
    </source>
</evidence>
<dbReference type="STRING" id="909626.AQJ91_00200"/>
<feature type="domain" description="FAD-binding PCMH-type" evidence="7">
    <location>
        <begin position="69"/>
        <end position="238"/>
    </location>
</feature>